<gene>
    <name evidence="2" type="ORF">DPM19_28130</name>
</gene>
<sequence>MDSSPITGLRALAFDCADPPALAGWWQRLLGGSIEIDSYGDASLHTPDGLTIDFLAVPDEKVVKNRLHLDLGTTDLAEATEHALALGATRADDVYAGPRWQVLRDPEGNEFCLLRPR</sequence>
<dbReference type="AlphaFoldDB" id="A0A365GYE5"/>
<dbReference type="Proteomes" id="UP000251891">
    <property type="component" value="Unassembled WGS sequence"/>
</dbReference>
<feature type="domain" description="Glyoxalase-like" evidence="1">
    <location>
        <begin position="12"/>
        <end position="114"/>
    </location>
</feature>
<reference evidence="2 3" key="1">
    <citation type="submission" date="2018-06" db="EMBL/GenBank/DDBJ databases">
        <title>Actinomadura craniellae sp. nov. isolated from marine sponge Craniella sp.</title>
        <authorList>
            <person name="Li L."/>
            <person name="Xu Q.H."/>
            <person name="Lin H.W."/>
            <person name="Lu Y.H."/>
        </authorList>
    </citation>
    <scope>NUCLEOTIDE SEQUENCE [LARGE SCALE GENOMIC DNA]</scope>
    <source>
        <strain evidence="2 3">LHW63021</strain>
    </source>
</reference>
<dbReference type="InterPro" id="IPR041581">
    <property type="entry name" value="Glyoxalase_6"/>
</dbReference>
<dbReference type="OrthoDB" id="3212826at2"/>
<keyword evidence="3" id="KW-1185">Reference proteome</keyword>
<dbReference type="RefSeq" id="WP_111871079.1">
    <property type="nucleotide sequence ID" value="NZ_QLYX01000016.1"/>
</dbReference>
<accession>A0A365GYE5</accession>
<dbReference type="EMBL" id="QLYX01000016">
    <property type="protein sequence ID" value="RAY11847.1"/>
    <property type="molecule type" value="Genomic_DNA"/>
</dbReference>
<dbReference type="PANTHER" id="PTHR35908">
    <property type="entry name" value="HYPOTHETICAL FUSION PROTEIN"/>
    <property type="match status" value="1"/>
</dbReference>
<comment type="caution">
    <text evidence="2">The sequence shown here is derived from an EMBL/GenBank/DDBJ whole genome shotgun (WGS) entry which is preliminary data.</text>
</comment>
<dbReference type="SUPFAM" id="SSF54593">
    <property type="entry name" value="Glyoxalase/Bleomycin resistance protein/Dihydroxybiphenyl dioxygenase"/>
    <property type="match status" value="1"/>
</dbReference>
<proteinExistence type="predicted"/>
<dbReference type="Pfam" id="PF18029">
    <property type="entry name" value="Glyoxalase_6"/>
    <property type="match status" value="1"/>
</dbReference>
<evidence type="ECO:0000259" key="1">
    <source>
        <dbReference type="Pfam" id="PF18029"/>
    </source>
</evidence>
<dbReference type="Gene3D" id="3.10.180.10">
    <property type="entry name" value="2,3-Dihydroxybiphenyl 1,2-Dioxygenase, domain 1"/>
    <property type="match status" value="1"/>
</dbReference>
<organism evidence="2 3">
    <name type="scientific">Actinomadura craniellae</name>
    <dbReference type="NCBI Taxonomy" id="2231787"/>
    <lineage>
        <taxon>Bacteria</taxon>
        <taxon>Bacillati</taxon>
        <taxon>Actinomycetota</taxon>
        <taxon>Actinomycetes</taxon>
        <taxon>Streptosporangiales</taxon>
        <taxon>Thermomonosporaceae</taxon>
        <taxon>Actinomadura</taxon>
    </lineage>
</organism>
<protein>
    <submittedName>
        <fullName evidence="2">VOC family protein</fullName>
    </submittedName>
</protein>
<evidence type="ECO:0000313" key="2">
    <source>
        <dbReference type="EMBL" id="RAY11847.1"/>
    </source>
</evidence>
<dbReference type="InterPro" id="IPR029068">
    <property type="entry name" value="Glyas_Bleomycin-R_OHBP_Dase"/>
</dbReference>
<dbReference type="PANTHER" id="PTHR35908:SF1">
    <property type="entry name" value="CONSERVED PROTEIN"/>
    <property type="match status" value="1"/>
</dbReference>
<name>A0A365GYE5_9ACTN</name>
<evidence type="ECO:0000313" key="3">
    <source>
        <dbReference type="Proteomes" id="UP000251891"/>
    </source>
</evidence>
<dbReference type="CDD" id="cd06587">
    <property type="entry name" value="VOC"/>
    <property type="match status" value="1"/>
</dbReference>